<dbReference type="AlphaFoldDB" id="A0A517SBR0"/>
<dbReference type="PROSITE" id="PS00061">
    <property type="entry name" value="ADH_SHORT"/>
    <property type="match status" value="1"/>
</dbReference>
<dbReference type="PRINTS" id="PR00080">
    <property type="entry name" value="SDRFAMILY"/>
</dbReference>
<evidence type="ECO:0000313" key="2">
    <source>
        <dbReference type="EMBL" id="QDT53555.1"/>
    </source>
</evidence>
<evidence type="ECO:0000256" key="1">
    <source>
        <dbReference type="RuleBase" id="RU000363"/>
    </source>
</evidence>
<dbReference type="EC" id="1.1.1.100" evidence="2"/>
<dbReference type="InterPro" id="IPR002347">
    <property type="entry name" value="SDR_fam"/>
</dbReference>
<dbReference type="InterPro" id="IPR036291">
    <property type="entry name" value="NAD(P)-bd_dom_sf"/>
</dbReference>
<dbReference type="Gene3D" id="3.40.50.720">
    <property type="entry name" value="NAD(P)-binding Rossmann-like Domain"/>
    <property type="match status" value="1"/>
</dbReference>
<organism evidence="2 3">
    <name type="scientific">Caulifigura coniformis</name>
    <dbReference type="NCBI Taxonomy" id="2527983"/>
    <lineage>
        <taxon>Bacteria</taxon>
        <taxon>Pseudomonadati</taxon>
        <taxon>Planctomycetota</taxon>
        <taxon>Planctomycetia</taxon>
        <taxon>Planctomycetales</taxon>
        <taxon>Planctomycetaceae</taxon>
        <taxon>Caulifigura</taxon>
    </lineage>
</organism>
<dbReference type="OrthoDB" id="9775296at2"/>
<dbReference type="GO" id="GO:0004316">
    <property type="term" value="F:3-oxoacyl-[acyl-carrier-protein] reductase (NADPH) activity"/>
    <property type="evidence" value="ECO:0007669"/>
    <property type="project" value="UniProtKB-EC"/>
</dbReference>
<dbReference type="InterPro" id="IPR020904">
    <property type="entry name" value="Sc_DH/Rdtase_CS"/>
</dbReference>
<reference evidence="2 3" key="1">
    <citation type="submission" date="2019-02" db="EMBL/GenBank/DDBJ databases">
        <title>Deep-cultivation of Planctomycetes and their phenomic and genomic characterization uncovers novel biology.</title>
        <authorList>
            <person name="Wiegand S."/>
            <person name="Jogler M."/>
            <person name="Boedeker C."/>
            <person name="Pinto D."/>
            <person name="Vollmers J."/>
            <person name="Rivas-Marin E."/>
            <person name="Kohn T."/>
            <person name="Peeters S.H."/>
            <person name="Heuer A."/>
            <person name="Rast P."/>
            <person name="Oberbeckmann S."/>
            <person name="Bunk B."/>
            <person name="Jeske O."/>
            <person name="Meyerdierks A."/>
            <person name="Storesund J.E."/>
            <person name="Kallscheuer N."/>
            <person name="Luecker S."/>
            <person name="Lage O.M."/>
            <person name="Pohl T."/>
            <person name="Merkel B.J."/>
            <person name="Hornburger P."/>
            <person name="Mueller R.-W."/>
            <person name="Bruemmer F."/>
            <person name="Labrenz M."/>
            <person name="Spormann A.M."/>
            <person name="Op den Camp H."/>
            <person name="Overmann J."/>
            <person name="Amann R."/>
            <person name="Jetten M.S.M."/>
            <person name="Mascher T."/>
            <person name="Medema M.H."/>
            <person name="Devos D.P."/>
            <person name="Kaster A.-K."/>
            <person name="Ovreas L."/>
            <person name="Rohde M."/>
            <person name="Galperin M.Y."/>
            <person name="Jogler C."/>
        </authorList>
    </citation>
    <scope>NUCLEOTIDE SEQUENCE [LARGE SCALE GENOMIC DNA]</scope>
    <source>
        <strain evidence="2 3">Pan44</strain>
    </source>
</reference>
<dbReference type="KEGG" id="ccos:Pan44_15770"/>
<gene>
    <name evidence="2" type="primary">fabG_6</name>
    <name evidence="2" type="ORF">Pan44_15770</name>
</gene>
<dbReference type="InParanoid" id="A0A517SBR0"/>
<dbReference type="SUPFAM" id="SSF51735">
    <property type="entry name" value="NAD(P)-binding Rossmann-fold domains"/>
    <property type="match status" value="1"/>
</dbReference>
<keyword evidence="3" id="KW-1185">Reference proteome</keyword>
<dbReference type="Pfam" id="PF00106">
    <property type="entry name" value="adh_short"/>
    <property type="match status" value="1"/>
</dbReference>
<dbReference type="EMBL" id="CP036271">
    <property type="protein sequence ID" value="QDT53555.1"/>
    <property type="molecule type" value="Genomic_DNA"/>
</dbReference>
<dbReference type="CDD" id="cd05233">
    <property type="entry name" value="SDR_c"/>
    <property type="match status" value="1"/>
</dbReference>
<dbReference type="GO" id="GO:0005829">
    <property type="term" value="C:cytosol"/>
    <property type="evidence" value="ECO:0007669"/>
    <property type="project" value="TreeGrafter"/>
</dbReference>
<dbReference type="PRINTS" id="PR00081">
    <property type="entry name" value="GDHRDH"/>
</dbReference>
<dbReference type="InterPro" id="IPR053241">
    <property type="entry name" value="NADPH_pterin_aldehyde_rdct"/>
</dbReference>
<comment type="similarity">
    <text evidence="1">Belongs to the short-chain dehydrogenases/reductases (SDR) family.</text>
</comment>
<name>A0A517SBR0_9PLAN</name>
<accession>A0A517SBR0</accession>
<dbReference type="PANTHER" id="PTHR45267">
    <property type="match status" value="1"/>
</dbReference>
<evidence type="ECO:0000313" key="3">
    <source>
        <dbReference type="Proteomes" id="UP000315700"/>
    </source>
</evidence>
<dbReference type="Proteomes" id="UP000315700">
    <property type="component" value="Chromosome"/>
</dbReference>
<proteinExistence type="inferred from homology"/>
<dbReference type="PANTHER" id="PTHR45267:SF2">
    <property type="entry name" value="NADPH-DEPENDENT PTERIN ALDEHYDE REDUCTASE"/>
    <property type="match status" value="1"/>
</dbReference>
<sequence>MSKVVVITGATRGLGRALCDRFAEAGWTIAGCGTNHERVSEAASELGAPHRMDAVDTRDAAAVANWASEVTAAVGVPDLLINNAGVINANAPLWEVDVEDFARVVEVNVHGVFHVVRAFAPAMIARKSGIIVNLSSGWGRSTSPDVAPYCASKWAIEGMTRSLAQDLPKGLAAVALNPGIIDTDMLRSAFGAGAGHYPSPEKWSRAAGPFLMSLTSRHNGQSLTVPGVPT</sequence>
<keyword evidence="2" id="KW-0560">Oxidoreductase</keyword>
<dbReference type="RefSeq" id="WP_145028856.1">
    <property type="nucleotide sequence ID" value="NZ_CP036271.1"/>
</dbReference>
<protein>
    <submittedName>
        <fullName evidence="2">3-oxoacyl-[acyl-carrier-protein] reductase FabG</fullName>
        <ecNumber evidence="2">1.1.1.100</ecNumber>
    </submittedName>
</protein>